<dbReference type="RefSeq" id="WP_117468548.1">
    <property type="nucleotide sequence ID" value="NZ_CACRUK010000022.1"/>
</dbReference>
<dbReference type="InterPro" id="IPR025468">
    <property type="entry name" value="TTRAP"/>
</dbReference>
<dbReference type="Pfam" id="PF14203">
    <property type="entry name" value="TTRAP"/>
    <property type="match status" value="1"/>
</dbReference>
<dbReference type="InterPro" id="IPR041965">
    <property type="entry name" value="TTRAP_sf"/>
</dbReference>
<sequence length="77" mass="8947">MSKIVFENDELLVMAMFDGGTRRRTMDQIEEILPHVQDDDEVFPLAINTLNKLKQISEAEYLSLDLESYKQEPEESV</sequence>
<dbReference type="EMBL" id="CACRUK010000022">
    <property type="protein sequence ID" value="VYU16813.1"/>
    <property type="molecule type" value="Genomic_DNA"/>
</dbReference>
<name>A0A6N3CTS6_MEDGN</name>
<organism evidence="1">
    <name type="scientific">Mediterraneibacter gnavus</name>
    <name type="common">Ruminococcus gnavus</name>
    <dbReference type="NCBI Taxonomy" id="33038"/>
    <lineage>
        <taxon>Bacteria</taxon>
        <taxon>Bacillati</taxon>
        <taxon>Bacillota</taxon>
        <taxon>Clostridia</taxon>
        <taxon>Lachnospirales</taxon>
        <taxon>Lachnospiraceae</taxon>
        <taxon>Mediterraneibacter</taxon>
    </lineage>
</organism>
<accession>A0A6N3CTS6</accession>
<dbReference type="AlphaFoldDB" id="A0A6N3CTS6"/>
<dbReference type="Gene3D" id="1.10.10.1850">
    <property type="entry name" value="Sporulation protein-like"/>
    <property type="match status" value="1"/>
</dbReference>
<gene>
    <name evidence="1" type="ORF">RGLFYP19_01609</name>
</gene>
<protein>
    <recommendedName>
        <fullName evidence="2">Tranposon-transfer assisting protein</fullName>
    </recommendedName>
</protein>
<reference evidence="1" key="1">
    <citation type="submission" date="2019-11" db="EMBL/GenBank/DDBJ databases">
        <authorList>
            <person name="Feng L."/>
        </authorList>
    </citation>
    <scope>NUCLEOTIDE SEQUENCE</scope>
    <source>
        <strain evidence="1">RgnavusLFYP19</strain>
    </source>
</reference>
<evidence type="ECO:0008006" key="2">
    <source>
        <dbReference type="Google" id="ProtNLM"/>
    </source>
</evidence>
<proteinExistence type="predicted"/>
<evidence type="ECO:0000313" key="1">
    <source>
        <dbReference type="EMBL" id="VYU16813.1"/>
    </source>
</evidence>